<dbReference type="EMBL" id="ML213666">
    <property type="protein sequence ID" value="TFK32694.1"/>
    <property type="molecule type" value="Genomic_DNA"/>
</dbReference>
<dbReference type="InterPro" id="IPR000772">
    <property type="entry name" value="Ricin_B_lectin"/>
</dbReference>
<feature type="signal peptide" evidence="1">
    <location>
        <begin position="1"/>
        <end position="17"/>
    </location>
</feature>
<dbReference type="SMART" id="SM00458">
    <property type="entry name" value="RICIN"/>
    <property type="match status" value="1"/>
</dbReference>
<accession>A0A5C3LHX5</accession>
<name>A0A5C3LHX5_9AGAR</name>
<dbReference type="SUPFAM" id="SSF50370">
    <property type="entry name" value="Ricin B-like lectins"/>
    <property type="match status" value="1"/>
</dbReference>
<evidence type="ECO:0000259" key="2">
    <source>
        <dbReference type="SMART" id="SM00458"/>
    </source>
</evidence>
<dbReference type="OrthoDB" id="6770063at2759"/>
<keyword evidence="1" id="KW-0732">Signal</keyword>
<dbReference type="Pfam" id="PF00652">
    <property type="entry name" value="Ricin_B_lectin"/>
    <property type="match status" value="1"/>
</dbReference>
<dbReference type="PROSITE" id="PS50231">
    <property type="entry name" value="RICIN_B_LECTIN"/>
    <property type="match status" value="1"/>
</dbReference>
<evidence type="ECO:0000313" key="3">
    <source>
        <dbReference type="EMBL" id="TFK32694.1"/>
    </source>
</evidence>
<dbReference type="InterPro" id="IPR035992">
    <property type="entry name" value="Ricin_B-like_lectins"/>
</dbReference>
<evidence type="ECO:0000313" key="4">
    <source>
        <dbReference type="Proteomes" id="UP000308652"/>
    </source>
</evidence>
<sequence length="247" mass="27366">MILSLLALPLLFAAANASPAPRSPWQPTLRACINQFTSNGDVYRLVDATTFSQYIQCTYTHDSGGGSSSTEYCWYDYQTYALDHYPNTPLPVDSNANCPAVLPLAQNYLIKTASTGKCITMSGNYDGAPVRIQDCDYRHGNPNQRWHFEGSIIQALGTNKCLDVTDGNSANGAKLQVWTCVDGAANQQFQHWVSNVLVVPEDHISWLLHPFQCLDLTDGNLANGTPIQIWACNYQNPNQKWFIEPSV</sequence>
<dbReference type="Gene3D" id="2.80.10.50">
    <property type="match status" value="2"/>
</dbReference>
<gene>
    <name evidence="3" type="ORF">BDQ12DRAFT_692137</name>
</gene>
<proteinExistence type="predicted"/>
<organism evidence="3 4">
    <name type="scientific">Crucibulum laeve</name>
    <dbReference type="NCBI Taxonomy" id="68775"/>
    <lineage>
        <taxon>Eukaryota</taxon>
        <taxon>Fungi</taxon>
        <taxon>Dikarya</taxon>
        <taxon>Basidiomycota</taxon>
        <taxon>Agaricomycotina</taxon>
        <taxon>Agaricomycetes</taxon>
        <taxon>Agaricomycetidae</taxon>
        <taxon>Agaricales</taxon>
        <taxon>Agaricineae</taxon>
        <taxon>Nidulariaceae</taxon>
        <taxon>Crucibulum</taxon>
    </lineage>
</organism>
<dbReference type="GO" id="GO:0030246">
    <property type="term" value="F:carbohydrate binding"/>
    <property type="evidence" value="ECO:0007669"/>
    <property type="project" value="UniProtKB-KW"/>
</dbReference>
<dbReference type="AlphaFoldDB" id="A0A5C3LHX5"/>
<feature type="chain" id="PRO_5022956392" evidence="1">
    <location>
        <begin position="18"/>
        <end position="247"/>
    </location>
</feature>
<feature type="domain" description="Ricin B lectin" evidence="2">
    <location>
        <begin position="107"/>
        <end position="244"/>
    </location>
</feature>
<evidence type="ECO:0000256" key="1">
    <source>
        <dbReference type="SAM" id="SignalP"/>
    </source>
</evidence>
<keyword evidence="3" id="KW-0430">Lectin</keyword>
<protein>
    <submittedName>
        <fullName evidence="3">Ricin B lectin domain-containing protein</fullName>
    </submittedName>
</protein>
<dbReference type="Proteomes" id="UP000308652">
    <property type="component" value="Unassembled WGS sequence"/>
</dbReference>
<reference evidence="3 4" key="1">
    <citation type="journal article" date="2019" name="Nat. Ecol. Evol.">
        <title>Megaphylogeny resolves global patterns of mushroom evolution.</title>
        <authorList>
            <person name="Varga T."/>
            <person name="Krizsan K."/>
            <person name="Foldi C."/>
            <person name="Dima B."/>
            <person name="Sanchez-Garcia M."/>
            <person name="Sanchez-Ramirez S."/>
            <person name="Szollosi G.J."/>
            <person name="Szarkandi J.G."/>
            <person name="Papp V."/>
            <person name="Albert L."/>
            <person name="Andreopoulos W."/>
            <person name="Angelini C."/>
            <person name="Antonin V."/>
            <person name="Barry K.W."/>
            <person name="Bougher N.L."/>
            <person name="Buchanan P."/>
            <person name="Buyck B."/>
            <person name="Bense V."/>
            <person name="Catcheside P."/>
            <person name="Chovatia M."/>
            <person name="Cooper J."/>
            <person name="Damon W."/>
            <person name="Desjardin D."/>
            <person name="Finy P."/>
            <person name="Geml J."/>
            <person name="Haridas S."/>
            <person name="Hughes K."/>
            <person name="Justo A."/>
            <person name="Karasinski D."/>
            <person name="Kautmanova I."/>
            <person name="Kiss B."/>
            <person name="Kocsube S."/>
            <person name="Kotiranta H."/>
            <person name="LaButti K.M."/>
            <person name="Lechner B.E."/>
            <person name="Liimatainen K."/>
            <person name="Lipzen A."/>
            <person name="Lukacs Z."/>
            <person name="Mihaltcheva S."/>
            <person name="Morgado L.N."/>
            <person name="Niskanen T."/>
            <person name="Noordeloos M.E."/>
            <person name="Ohm R.A."/>
            <person name="Ortiz-Santana B."/>
            <person name="Ovrebo C."/>
            <person name="Racz N."/>
            <person name="Riley R."/>
            <person name="Savchenko A."/>
            <person name="Shiryaev A."/>
            <person name="Soop K."/>
            <person name="Spirin V."/>
            <person name="Szebenyi C."/>
            <person name="Tomsovsky M."/>
            <person name="Tulloss R.E."/>
            <person name="Uehling J."/>
            <person name="Grigoriev I.V."/>
            <person name="Vagvolgyi C."/>
            <person name="Papp T."/>
            <person name="Martin F.M."/>
            <person name="Miettinen O."/>
            <person name="Hibbett D.S."/>
            <person name="Nagy L.G."/>
        </authorList>
    </citation>
    <scope>NUCLEOTIDE SEQUENCE [LARGE SCALE GENOMIC DNA]</scope>
    <source>
        <strain evidence="3 4">CBS 166.37</strain>
    </source>
</reference>
<dbReference type="STRING" id="68775.A0A5C3LHX5"/>
<keyword evidence="4" id="KW-1185">Reference proteome</keyword>
<dbReference type="CDD" id="cd00161">
    <property type="entry name" value="beta-trefoil_Ricin-like"/>
    <property type="match status" value="1"/>
</dbReference>